<gene>
    <name evidence="9" type="ORF">SAMN04488128_1021439</name>
</gene>
<feature type="domain" description="ABC3 transporter permease C-terminal" evidence="7">
    <location>
        <begin position="685"/>
        <end position="790"/>
    </location>
</feature>
<sequence>MLRNYFLVAIRNIWRNKVFSLLNIMGLVTGISAALVVYLVVFYESGFNKAVADKDRIFRVVSTISFSGDSIKNNGVPVPVITVAKENVPQVEKAVDFFINNTTARITVEGKDFKNKEDVIFADKGYMDMLGYEWLGGDAATALSQPLSVVLTQERARVYFPNTPVAQVLGKQVLYDDSIRVTVTGVVKDLAYDTDFWFREMISLPTLQTNATLKEIYLGDNWQSISSSTQLLVKLRPAARPQDAIAILDKYISQHDTKDFTTELSLHPLSDLHFDTGFEAYRRTASRKQLDILSMIAVALLGLAVINFVNLTTAQASRRAKETGIRKAIGGTTGQLIKQFLGETMILTLLAAVLALLLAPLLIVSFHAFLPDDLPVAQLYTAPVLSFLFLLAAGVALIAGIYPAYVLSRFQPVVVLKSNTGHRGGKVWVRQTLTAVQFTVAQFFVIATLIVGKQINFSLNKDLGFRKNAILSVNTPRRDPDQSKRRQLEARVASLPEVDMVSLSANTPVISGTESTILKYNNGRQEVDKTVEVRYGDSNYLPLYQLRLLAGRNIATTDSVREWLLNEKAVAAFGFKRPQDAIGQVIEGHPVVGVVANFSAASVRSEIPAMAIGSEALKRHRVLHVRLRSPGEDGVVWKNAIAGIEKAWKDIYPREEFSYEFLDKTVANMYRQEQRMSNLLNWCAGLAIFISILGLLGLVIFTTDQRTKEIGIRKVLGATVWQVVRMLTTDFMKPVLVAFLLAIPLSWWVMSQWLQSFVYRTGLTWWVFAAGGVIMVLMALGAMSLKTVRAALSNPVHTLKTE</sequence>
<feature type="transmembrane region" description="Helical" evidence="6">
    <location>
        <begin position="765"/>
        <end position="785"/>
    </location>
</feature>
<feature type="transmembrane region" description="Helical" evidence="6">
    <location>
        <begin position="21"/>
        <end position="43"/>
    </location>
</feature>
<dbReference type="GO" id="GO:0005886">
    <property type="term" value="C:plasma membrane"/>
    <property type="evidence" value="ECO:0007669"/>
    <property type="project" value="UniProtKB-SubCell"/>
</dbReference>
<dbReference type="RefSeq" id="WP_078669903.1">
    <property type="nucleotide sequence ID" value="NZ_FUWZ01000002.1"/>
</dbReference>
<feature type="transmembrane region" description="Helical" evidence="6">
    <location>
        <begin position="735"/>
        <end position="753"/>
    </location>
</feature>
<evidence type="ECO:0000256" key="6">
    <source>
        <dbReference type="SAM" id="Phobius"/>
    </source>
</evidence>
<feature type="domain" description="MacB-like periplasmic core" evidence="8">
    <location>
        <begin position="20"/>
        <end position="249"/>
    </location>
</feature>
<feature type="transmembrane region" description="Helical" evidence="6">
    <location>
        <begin position="382"/>
        <end position="407"/>
    </location>
</feature>
<dbReference type="Proteomes" id="UP000190367">
    <property type="component" value="Unassembled WGS sequence"/>
</dbReference>
<evidence type="ECO:0000313" key="10">
    <source>
        <dbReference type="Proteomes" id="UP000190367"/>
    </source>
</evidence>
<evidence type="ECO:0000256" key="2">
    <source>
        <dbReference type="ARBA" id="ARBA00022475"/>
    </source>
</evidence>
<dbReference type="GO" id="GO:0022857">
    <property type="term" value="F:transmembrane transporter activity"/>
    <property type="evidence" value="ECO:0007669"/>
    <property type="project" value="TreeGrafter"/>
</dbReference>
<evidence type="ECO:0000259" key="7">
    <source>
        <dbReference type="Pfam" id="PF02687"/>
    </source>
</evidence>
<keyword evidence="5 6" id="KW-0472">Membrane</keyword>
<accession>A0A1T4RS55</accession>
<dbReference type="PANTHER" id="PTHR30572">
    <property type="entry name" value="MEMBRANE COMPONENT OF TRANSPORTER-RELATED"/>
    <property type="match status" value="1"/>
</dbReference>
<feature type="transmembrane region" description="Helical" evidence="6">
    <location>
        <begin position="346"/>
        <end position="370"/>
    </location>
</feature>
<dbReference type="OrthoDB" id="1451596at2"/>
<reference evidence="10" key="1">
    <citation type="submission" date="2017-02" db="EMBL/GenBank/DDBJ databases">
        <authorList>
            <person name="Varghese N."/>
            <person name="Submissions S."/>
        </authorList>
    </citation>
    <scope>NUCLEOTIDE SEQUENCE [LARGE SCALE GENOMIC DNA]</scope>
    <source>
        <strain evidence="10">DSM 22224</strain>
    </source>
</reference>
<dbReference type="AlphaFoldDB" id="A0A1T4RS55"/>
<dbReference type="InterPro" id="IPR003838">
    <property type="entry name" value="ABC3_permease_C"/>
</dbReference>
<keyword evidence="4 6" id="KW-1133">Transmembrane helix</keyword>
<evidence type="ECO:0000259" key="8">
    <source>
        <dbReference type="Pfam" id="PF12704"/>
    </source>
</evidence>
<dbReference type="Pfam" id="PF12704">
    <property type="entry name" value="MacB_PCD"/>
    <property type="match status" value="2"/>
</dbReference>
<dbReference type="InterPro" id="IPR050250">
    <property type="entry name" value="Macrolide_Exporter_MacB"/>
</dbReference>
<keyword evidence="2" id="KW-1003">Cell membrane</keyword>
<dbReference type="Pfam" id="PF02687">
    <property type="entry name" value="FtsX"/>
    <property type="match status" value="2"/>
</dbReference>
<evidence type="ECO:0000256" key="3">
    <source>
        <dbReference type="ARBA" id="ARBA00022692"/>
    </source>
</evidence>
<name>A0A1T4RS55_9BACT</name>
<dbReference type="EMBL" id="FUWZ01000002">
    <property type="protein sequence ID" value="SKA18666.1"/>
    <property type="molecule type" value="Genomic_DNA"/>
</dbReference>
<proteinExistence type="predicted"/>
<feature type="transmembrane region" description="Helical" evidence="6">
    <location>
        <begin position="292"/>
        <end position="311"/>
    </location>
</feature>
<dbReference type="InterPro" id="IPR025857">
    <property type="entry name" value="MacB_PCD"/>
</dbReference>
<dbReference type="PANTHER" id="PTHR30572:SF18">
    <property type="entry name" value="ABC-TYPE MACROLIDE FAMILY EXPORT SYSTEM PERMEASE COMPONENT 2"/>
    <property type="match status" value="1"/>
</dbReference>
<feature type="domain" description="ABC3 transporter permease C-terminal" evidence="7">
    <location>
        <begin position="295"/>
        <end position="412"/>
    </location>
</feature>
<keyword evidence="3 6" id="KW-0812">Transmembrane</keyword>
<feature type="transmembrane region" description="Helical" evidence="6">
    <location>
        <begin position="428"/>
        <end position="451"/>
    </location>
</feature>
<evidence type="ECO:0000256" key="4">
    <source>
        <dbReference type="ARBA" id="ARBA00022989"/>
    </source>
</evidence>
<feature type="transmembrane region" description="Helical" evidence="6">
    <location>
        <begin position="679"/>
        <end position="701"/>
    </location>
</feature>
<evidence type="ECO:0000256" key="1">
    <source>
        <dbReference type="ARBA" id="ARBA00004651"/>
    </source>
</evidence>
<evidence type="ECO:0000313" key="9">
    <source>
        <dbReference type="EMBL" id="SKA18666.1"/>
    </source>
</evidence>
<organism evidence="9 10">
    <name type="scientific">Chitinophaga eiseniae</name>
    <dbReference type="NCBI Taxonomy" id="634771"/>
    <lineage>
        <taxon>Bacteria</taxon>
        <taxon>Pseudomonadati</taxon>
        <taxon>Bacteroidota</taxon>
        <taxon>Chitinophagia</taxon>
        <taxon>Chitinophagales</taxon>
        <taxon>Chitinophagaceae</taxon>
        <taxon>Chitinophaga</taxon>
    </lineage>
</organism>
<dbReference type="STRING" id="634771.SAMN04488128_1021439"/>
<keyword evidence="10" id="KW-1185">Reference proteome</keyword>
<feature type="domain" description="MacB-like periplasmic core" evidence="8">
    <location>
        <begin position="443"/>
        <end position="598"/>
    </location>
</feature>
<comment type="subcellular location">
    <subcellularLocation>
        <location evidence="1">Cell membrane</location>
        <topology evidence="1">Multi-pass membrane protein</topology>
    </subcellularLocation>
</comment>
<protein>
    <submittedName>
        <fullName evidence="9">ABC-type antimicrobial peptide transport system, permease component</fullName>
    </submittedName>
</protein>
<evidence type="ECO:0000256" key="5">
    <source>
        <dbReference type="ARBA" id="ARBA00023136"/>
    </source>
</evidence>